<dbReference type="InterPro" id="IPR010982">
    <property type="entry name" value="Lambda_DNA-bd_dom_sf"/>
</dbReference>
<dbReference type="SMART" id="SM00530">
    <property type="entry name" value="HTH_XRE"/>
    <property type="match status" value="1"/>
</dbReference>
<evidence type="ECO:0000259" key="2">
    <source>
        <dbReference type="PROSITE" id="PS50943"/>
    </source>
</evidence>
<dbReference type="GO" id="GO:0003677">
    <property type="term" value="F:DNA binding"/>
    <property type="evidence" value="ECO:0007669"/>
    <property type="project" value="InterPro"/>
</dbReference>
<dbReference type="Pfam" id="PF08667">
    <property type="entry name" value="BetR"/>
    <property type="match status" value="1"/>
</dbReference>
<reference evidence="3 4" key="1">
    <citation type="journal article" date="2013" name="Genome Announc.">
        <title>First draft genome sequence from a member of the genus agrococcus, isolated from modern microbialites.</title>
        <authorList>
            <person name="White R.A.III."/>
            <person name="Grassa C.J."/>
            <person name="Suttle C.A."/>
        </authorList>
    </citation>
    <scope>NUCLEOTIDE SEQUENCE [LARGE SCALE GENOMIC DNA]</scope>
    <source>
        <strain evidence="3 4">RW1</strain>
    </source>
</reference>
<organism evidence="3 4">
    <name type="scientific">Agrococcus pavilionensis RW1</name>
    <dbReference type="NCBI Taxonomy" id="1330458"/>
    <lineage>
        <taxon>Bacteria</taxon>
        <taxon>Bacillati</taxon>
        <taxon>Actinomycetota</taxon>
        <taxon>Actinomycetes</taxon>
        <taxon>Micrococcales</taxon>
        <taxon>Microbacteriaceae</taxon>
        <taxon>Agrococcus</taxon>
    </lineage>
</organism>
<feature type="domain" description="HTH cro/C1-type" evidence="2">
    <location>
        <begin position="26"/>
        <end position="74"/>
    </location>
</feature>
<dbReference type="Proteomes" id="UP000016462">
    <property type="component" value="Unassembled WGS sequence"/>
</dbReference>
<name>U1LNE7_9MICO</name>
<evidence type="ECO:0000256" key="1">
    <source>
        <dbReference type="SAM" id="MobiDB-lite"/>
    </source>
</evidence>
<sequence>MSTQRQEQDEPLDVLVGQRVHQLMWSRRISQTDFAPRLGFQQSSLSKKLRGTRGWSLDETAAAARALGTTVAFLIGETDDPAPRGRQEGDGMEPAG</sequence>
<dbReference type="RefSeq" id="WP_021011232.1">
    <property type="nucleotide sequence ID" value="NZ_ASHR01000031.1"/>
</dbReference>
<dbReference type="PROSITE" id="PS50943">
    <property type="entry name" value="HTH_CROC1"/>
    <property type="match status" value="1"/>
</dbReference>
<dbReference type="Gene3D" id="1.10.260.40">
    <property type="entry name" value="lambda repressor-like DNA-binding domains"/>
    <property type="match status" value="1"/>
</dbReference>
<comment type="caution">
    <text evidence="3">The sequence shown here is derived from an EMBL/GenBank/DDBJ whole genome shotgun (WGS) entry which is preliminary data.</text>
</comment>
<evidence type="ECO:0000313" key="4">
    <source>
        <dbReference type="Proteomes" id="UP000016462"/>
    </source>
</evidence>
<dbReference type="SUPFAM" id="SSF47413">
    <property type="entry name" value="lambda repressor-like DNA-binding domains"/>
    <property type="match status" value="1"/>
</dbReference>
<dbReference type="AlphaFoldDB" id="U1LNE7"/>
<dbReference type="OrthoDB" id="5122463at2"/>
<accession>U1LNE7</accession>
<gene>
    <name evidence="3" type="ORF">L332_03330</name>
</gene>
<evidence type="ECO:0000313" key="3">
    <source>
        <dbReference type="EMBL" id="ERG63487.1"/>
    </source>
</evidence>
<dbReference type="InterPro" id="IPR013975">
    <property type="entry name" value="Tscrpt_reg_BetR_N"/>
</dbReference>
<feature type="region of interest" description="Disordered" evidence="1">
    <location>
        <begin position="76"/>
        <end position="96"/>
    </location>
</feature>
<keyword evidence="4" id="KW-1185">Reference proteome</keyword>
<dbReference type="EMBL" id="ASHR01000031">
    <property type="protein sequence ID" value="ERG63487.1"/>
    <property type="molecule type" value="Genomic_DNA"/>
</dbReference>
<dbReference type="InterPro" id="IPR001387">
    <property type="entry name" value="Cro/C1-type_HTH"/>
</dbReference>
<dbReference type="CDD" id="cd00093">
    <property type="entry name" value="HTH_XRE"/>
    <property type="match status" value="1"/>
</dbReference>
<proteinExistence type="predicted"/>
<protein>
    <recommendedName>
        <fullName evidence="2">HTH cro/C1-type domain-containing protein</fullName>
    </recommendedName>
</protein>